<dbReference type="AlphaFoldDB" id="A0A9D9I2L0"/>
<keyword evidence="3 5" id="KW-1133">Transmembrane helix</keyword>
<evidence type="ECO:0000256" key="1">
    <source>
        <dbReference type="ARBA" id="ARBA00004370"/>
    </source>
</evidence>
<dbReference type="InterPro" id="IPR051423">
    <property type="entry name" value="CD225/Dispanin"/>
</dbReference>
<evidence type="ECO:0000313" key="7">
    <source>
        <dbReference type="Proteomes" id="UP000823597"/>
    </source>
</evidence>
<evidence type="ECO:0000256" key="5">
    <source>
        <dbReference type="SAM" id="Phobius"/>
    </source>
</evidence>
<reference evidence="6" key="2">
    <citation type="journal article" date="2021" name="PeerJ">
        <title>Extensive microbial diversity within the chicken gut microbiome revealed by metagenomics and culture.</title>
        <authorList>
            <person name="Gilroy R."/>
            <person name="Ravi A."/>
            <person name="Getino M."/>
            <person name="Pursley I."/>
            <person name="Horton D.L."/>
            <person name="Alikhan N.F."/>
            <person name="Baker D."/>
            <person name="Gharbi K."/>
            <person name="Hall N."/>
            <person name="Watson M."/>
            <person name="Adriaenssens E.M."/>
            <person name="Foster-Nyarko E."/>
            <person name="Jarju S."/>
            <person name="Secka A."/>
            <person name="Antonio M."/>
            <person name="Oren A."/>
            <person name="Chaudhuri R.R."/>
            <person name="La Ragione R."/>
            <person name="Hildebrand F."/>
            <person name="Pallen M.J."/>
        </authorList>
    </citation>
    <scope>NUCLEOTIDE SEQUENCE</scope>
    <source>
        <strain evidence="6">10037</strain>
    </source>
</reference>
<protein>
    <submittedName>
        <fullName evidence="6">CD225/dispanin family protein</fullName>
    </submittedName>
</protein>
<dbReference type="Pfam" id="PF04505">
    <property type="entry name" value="CD225"/>
    <property type="match status" value="1"/>
</dbReference>
<proteinExistence type="predicted"/>
<dbReference type="Proteomes" id="UP000823597">
    <property type="component" value="Unassembled WGS sequence"/>
</dbReference>
<reference evidence="6" key="1">
    <citation type="submission" date="2020-10" db="EMBL/GenBank/DDBJ databases">
        <authorList>
            <person name="Gilroy R."/>
        </authorList>
    </citation>
    <scope>NUCLEOTIDE SEQUENCE</scope>
    <source>
        <strain evidence="6">10037</strain>
    </source>
</reference>
<comment type="caution">
    <text evidence="6">The sequence shown here is derived from an EMBL/GenBank/DDBJ whole genome shotgun (WGS) entry which is preliminary data.</text>
</comment>
<gene>
    <name evidence="6" type="ORF">IAB93_00710</name>
</gene>
<evidence type="ECO:0000256" key="4">
    <source>
        <dbReference type="ARBA" id="ARBA00023136"/>
    </source>
</evidence>
<accession>A0A9D9I2L0</accession>
<dbReference type="PANTHER" id="PTHR14948:SF44">
    <property type="entry name" value="PROLINE-RICH TRANSMEMBRANE PROTEIN 1-LIKE"/>
    <property type="match status" value="1"/>
</dbReference>
<dbReference type="GO" id="GO:0016020">
    <property type="term" value="C:membrane"/>
    <property type="evidence" value="ECO:0007669"/>
    <property type="project" value="UniProtKB-SubCell"/>
</dbReference>
<evidence type="ECO:0000313" key="6">
    <source>
        <dbReference type="EMBL" id="MBO8464500.1"/>
    </source>
</evidence>
<dbReference type="PANTHER" id="PTHR14948">
    <property type="entry name" value="NG5"/>
    <property type="match status" value="1"/>
</dbReference>
<keyword evidence="4 5" id="KW-0472">Membrane</keyword>
<sequence>MEVYDQNGNRCYNNVPCPKTWLAESILSTIFCCLPFGIVGIVYAAQVSSNYHAGRYEEAERASKNAGKWTKISFFCGLAVYLIYILIYAIAGVSILSLAALDY</sequence>
<feature type="transmembrane region" description="Helical" evidence="5">
    <location>
        <begin position="74"/>
        <end position="101"/>
    </location>
</feature>
<comment type="subcellular location">
    <subcellularLocation>
        <location evidence="1">Membrane</location>
    </subcellularLocation>
</comment>
<feature type="transmembrane region" description="Helical" evidence="5">
    <location>
        <begin position="26"/>
        <end position="45"/>
    </location>
</feature>
<organism evidence="6 7">
    <name type="scientific">Candidatus Merdivivens pullistercoris</name>
    <dbReference type="NCBI Taxonomy" id="2840873"/>
    <lineage>
        <taxon>Bacteria</taxon>
        <taxon>Pseudomonadati</taxon>
        <taxon>Bacteroidota</taxon>
        <taxon>Bacteroidia</taxon>
        <taxon>Bacteroidales</taxon>
        <taxon>Muribaculaceae</taxon>
        <taxon>Muribaculaceae incertae sedis</taxon>
        <taxon>Candidatus Merdivivens</taxon>
    </lineage>
</organism>
<evidence type="ECO:0000256" key="2">
    <source>
        <dbReference type="ARBA" id="ARBA00022692"/>
    </source>
</evidence>
<keyword evidence="2 5" id="KW-0812">Transmembrane</keyword>
<evidence type="ECO:0000256" key="3">
    <source>
        <dbReference type="ARBA" id="ARBA00022989"/>
    </source>
</evidence>
<name>A0A9D9I2L0_9BACT</name>
<dbReference type="InterPro" id="IPR007593">
    <property type="entry name" value="CD225/Dispanin_fam"/>
</dbReference>
<dbReference type="EMBL" id="JADIME010000009">
    <property type="protein sequence ID" value="MBO8464500.1"/>
    <property type="molecule type" value="Genomic_DNA"/>
</dbReference>